<dbReference type="InterPro" id="IPR016275">
    <property type="entry name" value="Glucose-6-phosphatase"/>
</dbReference>
<dbReference type="UniPathway" id="UPA00138"/>
<keyword evidence="10 13" id="KW-0472">Membrane</keyword>
<dbReference type="PANTHER" id="PTHR12591">
    <property type="entry name" value="GLUCOSE-6-PHOSPHATASE"/>
    <property type="match status" value="1"/>
</dbReference>
<dbReference type="PIRSF" id="PIRSF000905">
    <property type="entry name" value="Glucose-6-phosphatase"/>
    <property type="match status" value="1"/>
</dbReference>
<feature type="binding site" evidence="12">
    <location>
        <position position="172"/>
    </location>
    <ligand>
        <name>substrate</name>
    </ligand>
</feature>
<evidence type="ECO:0000256" key="11">
    <source>
        <dbReference type="PIRSR" id="PIRSR000905-1"/>
    </source>
</evidence>
<dbReference type="EC" id="3.1.3.9" evidence="4"/>
<dbReference type="GO" id="GO:0051156">
    <property type="term" value="P:glucose 6-phosphate metabolic process"/>
    <property type="evidence" value="ECO:0007669"/>
    <property type="project" value="TreeGrafter"/>
</dbReference>
<evidence type="ECO:0000256" key="13">
    <source>
        <dbReference type="SAM" id="Phobius"/>
    </source>
</evidence>
<feature type="transmembrane region" description="Helical" evidence="13">
    <location>
        <begin position="158"/>
        <end position="175"/>
    </location>
</feature>
<feature type="transmembrane region" description="Helical" evidence="13">
    <location>
        <begin position="302"/>
        <end position="325"/>
    </location>
</feature>
<feature type="binding site" evidence="12">
    <location>
        <position position="84"/>
    </location>
    <ligand>
        <name>substrate</name>
    </ligand>
</feature>
<feature type="active site" description="Nucleophile" evidence="11">
    <location>
        <position position="178"/>
    </location>
</feature>
<evidence type="ECO:0000259" key="14">
    <source>
        <dbReference type="SMART" id="SM00014"/>
    </source>
</evidence>
<proteinExistence type="inferred from homology"/>
<evidence type="ECO:0000256" key="5">
    <source>
        <dbReference type="ARBA" id="ARBA00022432"/>
    </source>
</evidence>
<dbReference type="GO" id="GO:0006094">
    <property type="term" value="P:gluconeogenesis"/>
    <property type="evidence" value="ECO:0007669"/>
    <property type="project" value="UniProtKB-UniPathway"/>
</dbReference>
<protein>
    <recommendedName>
        <fullName evidence="4">glucose-6-phosphatase</fullName>
        <ecNumber evidence="4">3.1.3.9</ecNumber>
    </recommendedName>
</protein>
<evidence type="ECO:0000256" key="3">
    <source>
        <dbReference type="ARBA" id="ARBA00009266"/>
    </source>
</evidence>
<dbReference type="RefSeq" id="XP_019646170.1">
    <property type="nucleotide sequence ID" value="XM_019790611.1"/>
</dbReference>
<reference evidence="16" key="1">
    <citation type="submission" date="2025-08" db="UniProtKB">
        <authorList>
            <consortium name="RefSeq"/>
        </authorList>
    </citation>
    <scope>IDENTIFICATION</scope>
    <source>
        <tissue evidence="16">Gonad</tissue>
    </source>
</reference>
<evidence type="ECO:0000256" key="6">
    <source>
        <dbReference type="ARBA" id="ARBA00022692"/>
    </source>
</evidence>
<evidence type="ECO:0000256" key="1">
    <source>
        <dbReference type="ARBA" id="ARBA00004477"/>
    </source>
</evidence>
<evidence type="ECO:0000256" key="7">
    <source>
        <dbReference type="ARBA" id="ARBA00022801"/>
    </source>
</evidence>
<evidence type="ECO:0000256" key="4">
    <source>
        <dbReference type="ARBA" id="ARBA00012634"/>
    </source>
</evidence>
<dbReference type="GeneID" id="109486720"/>
<keyword evidence="15" id="KW-1185">Reference proteome</keyword>
<comment type="subcellular location">
    <subcellularLocation>
        <location evidence="1">Endoplasmic reticulum membrane</location>
        <topology evidence="1">Multi-pass membrane protein</topology>
    </subcellularLocation>
</comment>
<evidence type="ECO:0000256" key="9">
    <source>
        <dbReference type="ARBA" id="ARBA00022989"/>
    </source>
</evidence>
<name>A0A6P4ZYD9_BRABE</name>
<dbReference type="InterPro" id="IPR000326">
    <property type="entry name" value="PAP2/HPO"/>
</dbReference>
<feature type="transmembrane region" description="Helical" evidence="13">
    <location>
        <begin position="46"/>
        <end position="69"/>
    </location>
</feature>
<sequence>MPQVVMLLLHLEGVSFIQWLQTTFSDFADVLLFLTRMGDPRHAFLVYFPLALVFSRSVGLRALLVAIISEWTNLILKWMLHGERPFWWIKDPEIFEEGKAPHLEQYSLTCETGPGSPSGHCMVTAAVLWVVASGLMSDLSAAPSNSWKRNPVIRAAPWLVYSLILTAAGVSRLFIATHFPHQVVFGTAVGVLIGYMFNRVQVQSFRPRMCVALSAGLAVSAMGLYGILLHLFRVDPSWSIQKAMQWCANPDWVHLGTTPFFSIARDSGSSLGLAVALHSILPQVGTRTHNPLDTSSHEGKASGVSTVGFILFLLSLTLSTEYWVLPQDPQVLLYSLVFIKSGFLTVAVISLVTGFRKMIQKKQKNW</sequence>
<keyword evidence="7" id="KW-0378">Hydrolase</keyword>
<gene>
    <name evidence="16" type="primary">LOC109486720</name>
</gene>
<dbReference type="OrthoDB" id="6416209at2759"/>
<feature type="transmembrane region" description="Helical" evidence="13">
    <location>
        <begin position="210"/>
        <end position="232"/>
    </location>
</feature>
<feature type="transmembrane region" description="Helical" evidence="13">
    <location>
        <begin position="181"/>
        <end position="198"/>
    </location>
</feature>
<dbReference type="SUPFAM" id="SSF48317">
    <property type="entry name" value="Acid phosphatase/Vanadium-dependent haloperoxidase"/>
    <property type="match status" value="1"/>
</dbReference>
<dbReference type="Proteomes" id="UP000515135">
    <property type="component" value="Unplaced"/>
</dbReference>
<feature type="domain" description="Phosphatidic acid phosphatase type 2/haloperoxidase" evidence="14">
    <location>
        <begin position="58"/>
        <end position="198"/>
    </location>
</feature>
<evidence type="ECO:0000256" key="8">
    <source>
        <dbReference type="ARBA" id="ARBA00022824"/>
    </source>
</evidence>
<feature type="transmembrane region" description="Helical" evidence="13">
    <location>
        <begin position="331"/>
        <end position="355"/>
    </location>
</feature>
<comment type="similarity">
    <text evidence="3">Belongs to the glucose-6-phosphatase family.</text>
</comment>
<evidence type="ECO:0000256" key="12">
    <source>
        <dbReference type="PIRSR" id="PIRSR000905-2"/>
    </source>
</evidence>
<keyword evidence="6 13" id="KW-0812">Transmembrane</keyword>
<keyword evidence="9 13" id="KW-1133">Transmembrane helix</keyword>
<dbReference type="Pfam" id="PF01569">
    <property type="entry name" value="PAP2"/>
    <property type="match status" value="1"/>
</dbReference>
<dbReference type="PANTHER" id="PTHR12591:SF0">
    <property type="entry name" value="FI19814P1"/>
    <property type="match status" value="1"/>
</dbReference>
<dbReference type="GO" id="GO:0004346">
    <property type="term" value="F:glucose-6-phosphatase activity"/>
    <property type="evidence" value="ECO:0007669"/>
    <property type="project" value="UniProtKB-EC"/>
</dbReference>
<evidence type="ECO:0000313" key="15">
    <source>
        <dbReference type="Proteomes" id="UP000515135"/>
    </source>
</evidence>
<dbReference type="InterPro" id="IPR036938">
    <property type="entry name" value="PAP2/HPO_sf"/>
</dbReference>
<keyword evidence="5" id="KW-0312">Gluconeogenesis</keyword>
<feature type="active site" description="Proton donor" evidence="11">
    <location>
        <position position="120"/>
    </location>
</feature>
<accession>A0A6P4ZYD9</accession>
<evidence type="ECO:0000256" key="2">
    <source>
        <dbReference type="ARBA" id="ARBA00004742"/>
    </source>
</evidence>
<evidence type="ECO:0000313" key="16">
    <source>
        <dbReference type="RefSeq" id="XP_019646170.1"/>
    </source>
</evidence>
<dbReference type="KEGG" id="bbel:109486720"/>
<dbReference type="GO" id="GO:0005789">
    <property type="term" value="C:endoplasmic reticulum membrane"/>
    <property type="evidence" value="ECO:0007669"/>
    <property type="project" value="UniProtKB-SubCell"/>
</dbReference>
<comment type="pathway">
    <text evidence="2">Carbohydrate biosynthesis; gluconeogenesis.</text>
</comment>
<dbReference type="AlphaFoldDB" id="A0A6P4ZYD9"/>
<organism evidence="15 16">
    <name type="scientific">Branchiostoma belcheri</name>
    <name type="common">Amphioxus</name>
    <dbReference type="NCBI Taxonomy" id="7741"/>
    <lineage>
        <taxon>Eukaryota</taxon>
        <taxon>Metazoa</taxon>
        <taxon>Chordata</taxon>
        <taxon>Cephalochordata</taxon>
        <taxon>Leptocardii</taxon>
        <taxon>Amphioxiformes</taxon>
        <taxon>Branchiostomatidae</taxon>
        <taxon>Branchiostoma</taxon>
    </lineage>
</organism>
<keyword evidence="8" id="KW-0256">Endoplasmic reticulum</keyword>
<evidence type="ECO:0000256" key="10">
    <source>
        <dbReference type="ARBA" id="ARBA00023136"/>
    </source>
</evidence>
<dbReference type="SMART" id="SM00014">
    <property type="entry name" value="acidPPc"/>
    <property type="match status" value="1"/>
</dbReference>
<dbReference type="Gene3D" id="1.20.144.10">
    <property type="entry name" value="Phosphatidic acid phosphatase type 2/haloperoxidase"/>
    <property type="match status" value="1"/>
</dbReference>